<dbReference type="InterPro" id="IPR008271">
    <property type="entry name" value="Ser/Thr_kinase_AS"/>
</dbReference>
<evidence type="ECO:0000259" key="9">
    <source>
        <dbReference type="PROSITE" id="PS50011"/>
    </source>
</evidence>
<dbReference type="InterPro" id="IPR000719">
    <property type="entry name" value="Prot_kinase_dom"/>
</dbReference>
<accession>A0ABD2QK32</accession>
<dbReference type="Gene3D" id="3.30.200.20">
    <property type="entry name" value="Phosphorylase Kinase, domain 1"/>
    <property type="match status" value="1"/>
</dbReference>
<keyword evidence="10" id="KW-0548">Nucleotidyltransferase</keyword>
<dbReference type="GO" id="GO:0005524">
    <property type="term" value="F:ATP binding"/>
    <property type="evidence" value="ECO:0007669"/>
    <property type="project" value="UniProtKB-UniRule"/>
</dbReference>
<evidence type="ECO:0000256" key="4">
    <source>
        <dbReference type="ARBA" id="ARBA00022741"/>
    </source>
</evidence>
<dbReference type="Gene3D" id="1.10.510.10">
    <property type="entry name" value="Transferase(Phosphotransferase) domain 1"/>
    <property type="match status" value="1"/>
</dbReference>
<sequence>SEVTIVKLRREQQANFPANEAQKDQRSRSVYQTRRKISTRAASATSTCLSKKQLRHSLSEQGFGKGDSYLTLDRIGSGAYSQVFRGSSIILDGKEVALKQIQLERKEGTPCTAIREISLLKNLKHANIITLHDVIYTKGRLTIVMEYMGQDLKRFMESQNYSLSLITVRLLSVQLFRGLDYCHSQHILHRDIKPHNLLINHEMELKLADFGLARAASIPTKTYSTEVVTLW</sequence>
<comment type="similarity">
    <text evidence="1">Belongs to the protein kinase superfamily. CMGC Ser/Thr protein kinase family. CDC2/CDKX subfamily.</text>
</comment>
<dbReference type="PANTHER" id="PTHR24056">
    <property type="entry name" value="CELL DIVISION PROTEIN KINASE"/>
    <property type="match status" value="1"/>
</dbReference>
<dbReference type="PROSITE" id="PS00107">
    <property type="entry name" value="PROTEIN_KINASE_ATP"/>
    <property type="match status" value="1"/>
</dbReference>
<gene>
    <name evidence="10" type="primary">PCT1</name>
    <name evidence="10" type="ORF">Ciccas_001429</name>
</gene>
<reference evidence="10 11" key="1">
    <citation type="submission" date="2024-11" db="EMBL/GenBank/DDBJ databases">
        <title>Adaptive evolution of stress response genes in parasites aligns with host niche diversity.</title>
        <authorList>
            <person name="Hahn C."/>
            <person name="Resl P."/>
        </authorList>
    </citation>
    <scope>NUCLEOTIDE SEQUENCE [LARGE SCALE GENOMIC DNA]</scope>
    <source>
        <strain evidence="10">EGGRZ-B1_66</strain>
        <tissue evidence="10">Body</tissue>
    </source>
</reference>
<feature type="domain" description="Protein kinase" evidence="9">
    <location>
        <begin position="69"/>
        <end position="231"/>
    </location>
</feature>
<keyword evidence="6 7" id="KW-0067">ATP-binding</keyword>
<evidence type="ECO:0000256" key="6">
    <source>
        <dbReference type="ARBA" id="ARBA00022840"/>
    </source>
</evidence>
<dbReference type="PROSITE" id="PS00108">
    <property type="entry name" value="PROTEIN_KINASE_ST"/>
    <property type="match status" value="1"/>
</dbReference>
<evidence type="ECO:0000256" key="5">
    <source>
        <dbReference type="ARBA" id="ARBA00022777"/>
    </source>
</evidence>
<keyword evidence="5" id="KW-0418">Kinase</keyword>
<feature type="non-terminal residue" evidence="10">
    <location>
        <position position="1"/>
    </location>
</feature>
<dbReference type="SUPFAM" id="SSF56112">
    <property type="entry name" value="Protein kinase-like (PK-like)"/>
    <property type="match status" value="1"/>
</dbReference>
<dbReference type="Proteomes" id="UP001626550">
    <property type="component" value="Unassembled WGS sequence"/>
</dbReference>
<comment type="caution">
    <text evidence="10">The sequence shown here is derived from an EMBL/GenBank/DDBJ whole genome shotgun (WGS) entry which is preliminary data.</text>
</comment>
<evidence type="ECO:0000256" key="2">
    <source>
        <dbReference type="ARBA" id="ARBA00022527"/>
    </source>
</evidence>
<keyword evidence="3" id="KW-0808">Transferase</keyword>
<dbReference type="InterPro" id="IPR011009">
    <property type="entry name" value="Kinase-like_dom_sf"/>
</dbReference>
<dbReference type="AlphaFoldDB" id="A0ABD2QK32"/>
<keyword evidence="4 7" id="KW-0547">Nucleotide-binding</keyword>
<evidence type="ECO:0000256" key="3">
    <source>
        <dbReference type="ARBA" id="ARBA00022679"/>
    </source>
</evidence>
<evidence type="ECO:0000256" key="8">
    <source>
        <dbReference type="RuleBase" id="RU000304"/>
    </source>
</evidence>
<keyword evidence="11" id="KW-1185">Reference proteome</keyword>
<dbReference type="Pfam" id="PF00069">
    <property type="entry name" value="Pkinase"/>
    <property type="match status" value="1"/>
</dbReference>
<dbReference type="GO" id="GO:0016779">
    <property type="term" value="F:nucleotidyltransferase activity"/>
    <property type="evidence" value="ECO:0007669"/>
    <property type="project" value="UniProtKB-KW"/>
</dbReference>
<name>A0ABD2QK32_9PLAT</name>
<dbReference type="PROSITE" id="PS50011">
    <property type="entry name" value="PROTEIN_KINASE_DOM"/>
    <property type="match status" value="1"/>
</dbReference>
<dbReference type="InterPro" id="IPR050108">
    <property type="entry name" value="CDK"/>
</dbReference>
<keyword evidence="2 8" id="KW-0723">Serine/threonine-protein kinase</keyword>
<evidence type="ECO:0000313" key="11">
    <source>
        <dbReference type="Proteomes" id="UP001626550"/>
    </source>
</evidence>
<evidence type="ECO:0000256" key="7">
    <source>
        <dbReference type="PROSITE-ProRule" id="PRU10141"/>
    </source>
</evidence>
<dbReference type="GO" id="GO:0004674">
    <property type="term" value="F:protein serine/threonine kinase activity"/>
    <property type="evidence" value="ECO:0007669"/>
    <property type="project" value="UniProtKB-KW"/>
</dbReference>
<dbReference type="SMART" id="SM00220">
    <property type="entry name" value="S_TKc"/>
    <property type="match status" value="1"/>
</dbReference>
<protein>
    <submittedName>
        <fullName evidence="10">Choline-phosphate cytidylyltransferase</fullName>
    </submittedName>
</protein>
<proteinExistence type="inferred from homology"/>
<dbReference type="InterPro" id="IPR017441">
    <property type="entry name" value="Protein_kinase_ATP_BS"/>
</dbReference>
<evidence type="ECO:0000256" key="1">
    <source>
        <dbReference type="ARBA" id="ARBA00006485"/>
    </source>
</evidence>
<evidence type="ECO:0000313" key="10">
    <source>
        <dbReference type="EMBL" id="KAL3319898.1"/>
    </source>
</evidence>
<organism evidence="10 11">
    <name type="scientific">Cichlidogyrus casuarinus</name>
    <dbReference type="NCBI Taxonomy" id="1844966"/>
    <lineage>
        <taxon>Eukaryota</taxon>
        <taxon>Metazoa</taxon>
        <taxon>Spiralia</taxon>
        <taxon>Lophotrochozoa</taxon>
        <taxon>Platyhelminthes</taxon>
        <taxon>Monogenea</taxon>
        <taxon>Monopisthocotylea</taxon>
        <taxon>Dactylogyridea</taxon>
        <taxon>Ancyrocephalidae</taxon>
        <taxon>Cichlidogyrus</taxon>
    </lineage>
</organism>
<feature type="binding site" evidence="7">
    <location>
        <position position="99"/>
    </location>
    <ligand>
        <name>ATP</name>
        <dbReference type="ChEBI" id="CHEBI:30616"/>
    </ligand>
</feature>
<dbReference type="EMBL" id="JBJKFK010000092">
    <property type="protein sequence ID" value="KAL3319898.1"/>
    <property type="molecule type" value="Genomic_DNA"/>
</dbReference>
<dbReference type="PANTHER" id="PTHR24056:SF246">
    <property type="entry name" value="ECDYSONE-INDUCED PROTEIN 63E, ISOFORM N"/>
    <property type="match status" value="1"/>
</dbReference>